<evidence type="ECO:0000313" key="2">
    <source>
        <dbReference type="EMBL" id="GAA1641873.1"/>
    </source>
</evidence>
<evidence type="ECO:0000313" key="3">
    <source>
        <dbReference type="Proteomes" id="UP001500064"/>
    </source>
</evidence>
<dbReference type="EMBL" id="BAAAMU010000030">
    <property type="protein sequence ID" value="GAA1641873.1"/>
    <property type="molecule type" value="Genomic_DNA"/>
</dbReference>
<keyword evidence="3" id="KW-1185">Reference proteome</keyword>
<protein>
    <recommendedName>
        <fullName evidence="1">Transcriptional regulator TetR C-terminal Proteobacteria type domain-containing protein</fullName>
    </recommendedName>
</protein>
<organism evidence="2 3">
    <name type="scientific">Nonomuraea maheshkhaliensis</name>
    <dbReference type="NCBI Taxonomy" id="419590"/>
    <lineage>
        <taxon>Bacteria</taxon>
        <taxon>Bacillati</taxon>
        <taxon>Actinomycetota</taxon>
        <taxon>Actinomycetes</taxon>
        <taxon>Streptosporangiales</taxon>
        <taxon>Streptosporangiaceae</taxon>
        <taxon>Nonomuraea</taxon>
    </lineage>
</organism>
<evidence type="ECO:0000259" key="1">
    <source>
        <dbReference type="Pfam" id="PF14246"/>
    </source>
</evidence>
<proteinExistence type="predicted"/>
<name>A0ABN2FDP5_9ACTN</name>
<dbReference type="RefSeq" id="WP_346107374.1">
    <property type="nucleotide sequence ID" value="NZ_BAAAMU010000030.1"/>
</dbReference>
<dbReference type="Proteomes" id="UP001500064">
    <property type="component" value="Unassembled WGS sequence"/>
</dbReference>
<dbReference type="InterPro" id="IPR039536">
    <property type="entry name" value="TetR_C_Proteobacteria"/>
</dbReference>
<sequence length="59" mass="6269">MAADPRLAARHFTALTIGLVLDTLDTQEARGGADEAEIVTVIADGVDAFLRAYRRPGLS</sequence>
<gene>
    <name evidence="2" type="ORF">GCM10009733_043630</name>
</gene>
<comment type="caution">
    <text evidence="2">The sequence shown here is derived from an EMBL/GenBank/DDBJ whole genome shotgun (WGS) entry which is preliminary data.</text>
</comment>
<accession>A0ABN2FDP5</accession>
<reference evidence="2 3" key="1">
    <citation type="journal article" date="2019" name="Int. J. Syst. Evol. Microbiol.">
        <title>The Global Catalogue of Microorganisms (GCM) 10K type strain sequencing project: providing services to taxonomists for standard genome sequencing and annotation.</title>
        <authorList>
            <consortium name="The Broad Institute Genomics Platform"/>
            <consortium name="The Broad Institute Genome Sequencing Center for Infectious Disease"/>
            <person name="Wu L."/>
            <person name="Ma J."/>
        </authorList>
    </citation>
    <scope>NUCLEOTIDE SEQUENCE [LARGE SCALE GENOMIC DNA]</scope>
    <source>
        <strain evidence="2 3">JCM 13929</strain>
    </source>
</reference>
<dbReference type="Pfam" id="PF14246">
    <property type="entry name" value="TetR_C_7"/>
    <property type="match status" value="1"/>
</dbReference>
<dbReference type="Gene3D" id="1.10.357.10">
    <property type="entry name" value="Tetracycline Repressor, domain 2"/>
    <property type="match status" value="1"/>
</dbReference>
<feature type="domain" description="Transcriptional regulator TetR C-terminal Proteobacteria type" evidence="1">
    <location>
        <begin position="3"/>
        <end position="54"/>
    </location>
</feature>